<feature type="domain" description="Ras-associating" evidence="14">
    <location>
        <begin position="1627"/>
        <end position="1670"/>
    </location>
</feature>
<dbReference type="FunFam" id="1.10.10.820:FF:000001">
    <property type="entry name" value="Myosin heavy chain"/>
    <property type="match status" value="2"/>
</dbReference>
<dbReference type="Proteomes" id="UP000424527">
    <property type="component" value="Unassembled WGS sequence"/>
</dbReference>
<dbReference type="Gene3D" id="1.20.120.720">
    <property type="entry name" value="Myosin VI head, motor domain, U50 subdomain"/>
    <property type="match status" value="2"/>
</dbReference>
<dbReference type="Gene3D" id="3.40.850.10">
    <property type="entry name" value="Kinesin motor domain"/>
    <property type="match status" value="2"/>
</dbReference>
<dbReference type="GO" id="GO:0005524">
    <property type="term" value="F:ATP binding"/>
    <property type="evidence" value="ECO:0007669"/>
    <property type="project" value="UniProtKB-UniRule"/>
</dbReference>
<keyword evidence="10" id="KW-0175">Coiled coil</keyword>
<dbReference type="InterPro" id="IPR000857">
    <property type="entry name" value="MyTH4_dom"/>
</dbReference>
<dbReference type="InterPro" id="IPR031971">
    <property type="entry name" value="MYO10_CC"/>
</dbReference>
<accession>A0A6G0IEX0</accession>
<dbReference type="Pfam" id="PF00373">
    <property type="entry name" value="FERM_M"/>
    <property type="match status" value="1"/>
</dbReference>
<comment type="subcellular location">
    <subcellularLocation>
        <location evidence="1">Cytoplasm</location>
    </subcellularLocation>
</comment>
<feature type="compositionally biased region" description="Basic residues" evidence="11">
    <location>
        <begin position="2634"/>
        <end position="2648"/>
    </location>
</feature>
<proteinExistence type="inferred from homology"/>
<comment type="similarity">
    <text evidence="2 9">Belongs to the TRAFAC class myosin-kinesin ATPase superfamily. Myosin family.</text>
</comment>
<evidence type="ECO:0000256" key="2">
    <source>
        <dbReference type="ARBA" id="ARBA00008314"/>
    </source>
</evidence>
<feature type="compositionally biased region" description="Basic and acidic residues" evidence="11">
    <location>
        <begin position="977"/>
        <end position="993"/>
    </location>
</feature>
<dbReference type="InterPro" id="IPR040640">
    <property type="entry name" value="MyoX_N_SH3"/>
</dbReference>
<evidence type="ECO:0000259" key="14">
    <source>
        <dbReference type="PROSITE" id="PS50200"/>
    </source>
</evidence>
<feature type="domain" description="MyTH4" evidence="15">
    <location>
        <begin position="1459"/>
        <end position="1618"/>
    </location>
</feature>
<dbReference type="Gene3D" id="3.10.20.90">
    <property type="entry name" value="Phosphatidylinositol 3-kinase Catalytic Subunit, Chain A, domain 1"/>
    <property type="match status" value="1"/>
</dbReference>
<reference evidence="17 18" key="1">
    <citation type="submission" date="2019-07" db="EMBL/GenBank/DDBJ databases">
        <title>Chromosome genome assembly for large yellow croaker.</title>
        <authorList>
            <person name="Xiao S."/>
        </authorList>
    </citation>
    <scope>NUCLEOTIDE SEQUENCE [LARGE SCALE GENOMIC DNA]</scope>
    <source>
        <strain evidence="17">JMULYC20181020</strain>
        <tissue evidence="17">Muscle</tissue>
    </source>
</reference>
<feature type="compositionally biased region" description="Acidic residues" evidence="11">
    <location>
        <begin position="1070"/>
        <end position="1082"/>
    </location>
</feature>
<dbReference type="SMART" id="SM00233">
    <property type="entry name" value="PH"/>
    <property type="match status" value="2"/>
</dbReference>
<dbReference type="GO" id="GO:0003779">
    <property type="term" value="F:actin binding"/>
    <property type="evidence" value="ECO:0007669"/>
    <property type="project" value="UniProtKB-KW"/>
</dbReference>
<dbReference type="SMART" id="SM00295">
    <property type="entry name" value="B41"/>
    <property type="match status" value="1"/>
</dbReference>
<name>A0A6G0IEX0_LARCR</name>
<dbReference type="CDD" id="cd13202">
    <property type="entry name" value="FERM_C_MyoX"/>
    <property type="match status" value="1"/>
</dbReference>
<dbReference type="InterPro" id="IPR036124">
    <property type="entry name" value="MYSc_Myo10"/>
</dbReference>
<dbReference type="InterPro" id="IPR011993">
    <property type="entry name" value="PH-like_dom_sf"/>
</dbReference>
<dbReference type="FunFam" id="3.40.850.10:FF:000008">
    <property type="entry name" value="Putative unconventional myosin-IXa"/>
    <property type="match status" value="2"/>
</dbReference>
<evidence type="ECO:0000256" key="8">
    <source>
        <dbReference type="ARBA" id="ARBA00023203"/>
    </source>
</evidence>
<dbReference type="InterPro" id="IPR036961">
    <property type="entry name" value="Kinesin_motor_dom_sf"/>
</dbReference>
<dbReference type="SMART" id="SM00139">
    <property type="entry name" value="MyTH4"/>
    <property type="match status" value="1"/>
</dbReference>
<dbReference type="GO" id="GO:0007165">
    <property type="term" value="P:signal transduction"/>
    <property type="evidence" value="ECO:0007669"/>
    <property type="project" value="InterPro"/>
</dbReference>
<evidence type="ECO:0000259" key="13">
    <source>
        <dbReference type="PROSITE" id="PS50057"/>
    </source>
</evidence>
<feature type="compositionally biased region" description="Pro residues" evidence="11">
    <location>
        <begin position="936"/>
        <end position="947"/>
    </location>
</feature>
<evidence type="ECO:0000259" key="15">
    <source>
        <dbReference type="PROSITE" id="PS51016"/>
    </source>
</evidence>
<comment type="caution">
    <text evidence="17">The sequence shown here is derived from an EMBL/GenBank/DDBJ whole genome shotgun (WGS) entry which is preliminary data.</text>
</comment>
<feature type="domain" description="PH" evidence="12">
    <location>
        <begin position="1316"/>
        <end position="1421"/>
    </location>
</feature>
<dbReference type="PROSITE" id="PS50200">
    <property type="entry name" value="RA"/>
    <property type="match status" value="1"/>
</dbReference>
<dbReference type="InterPro" id="IPR038185">
    <property type="entry name" value="MyTH4_dom_sf"/>
</dbReference>
<dbReference type="Pfam" id="PF00169">
    <property type="entry name" value="PH"/>
    <property type="match status" value="2"/>
</dbReference>
<protein>
    <submittedName>
        <fullName evidence="17">Unconventional myosin-X Unconventional myosin-10</fullName>
    </submittedName>
</protein>
<dbReference type="InterPro" id="IPR000048">
    <property type="entry name" value="IQ_motif_EF-hand-BS"/>
</dbReference>
<dbReference type="FunFam" id="2.30.29.30:FF:000286">
    <property type="entry name" value="PH-protein kinase domain containing protein"/>
    <property type="match status" value="1"/>
</dbReference>
<feature type="domain" description="Myosin motor" evidence="16">
    <location>
        <begin position="63"/>
        <end position="725"/>
    </location>
</feature>
<dbReference type="EMBL" id="REGW02000011">
    <property type="protein sequence ID" value="KAE8290049.1"/>
    <property type="molecule type" value="Genomic_DNA"/>
</dbReference>
<feature type="region of interest" description="Disordered" evidence="11">
    <location>
        <begin position="2634"/>
        <end position="2673"/>
    </location>
</feature>
<dbReference type="PROSITE" id="PS51456">
    <property type="entry name" value="MYOSIN_MOTOR"/>
    <property type="match status" value="2"/>
</dbReference>
<feature type="compositionally biased region" description="Pro residues" evidence="11">
    <location>
        <begin position="954"/>
        <end position="976"/>
    </location>
</feature>
<dbReference type="PANTHER" id="PTHR46049">
    <property type="entry name" value="AGAP003327-PA"/>
    <property type="match status" value="1"/>
</dbReference>
<dbReference type="GO" id="GO:0003774">
    <property type="term" value="F:cytoskeletal motor activity"/>
    <property type="evidence" value="ECO:0007669"/>
    <property type="project" value="UniProtKB-UniRule"/>
</dbReference>
<dbReference type="InterPro" id="IPR001609">
    <property type="entry name" value="Myosin_head_motor_dom-like"/>
</dbReference>
<dbReference type="FunFam" id="1.25.40.530:FF:000001">
    <property type="entry name" value="Pleckstrin homology domain-containing family H member 2"/>
    <property type="match status" value="1"/>
</dbReference>
<evidence type="ECO:0000313" key="18">
    <source>
        <dbReference type="Proteomes" id="UP000424527"/>
    </source>
</evidence>
<evidence type="ECO:0000259" key="12">
    <source>
        <dbReference type="PROSITE" id="PS50003"/>
    </source>
</evidence>
<dbReference type="Gene3D" id="2.30.29.30">
    <property type="entry name" value="Pleckstrin-homology domain (PH domain)/Phosphotyrosine-binding domain (PTB)"/>
    <property type="match status" value="3"/>
</dbReference>
<dbReference type="CDD" id="cd14873">
    <property type="entry name" value="MYSc_Myo10"/>
    <property type="match status" value="1"/>
</dbReference>
<evidence type="ECO:0000259" key="16">
    <source>
        <dbReference type="PROSITE" id="PS51456"/>
    </source>
</evidence>
<feature type="compositionally biased region" description="Polar residues" evidence="11">
    <location>
        <begin position="1052"/>
        <end position="1069"/>
    </location>
</feature>
<dbReference type="Pfam" id="PF21989">
    <property type="entry name" value="RA_2"/>
    <property type="match status" value="1"/>
</dbReference>
<dbReference type="Gene3D" id="1.20.80.10">
    <property type="match status" value="1"/>
</dbReference>
<dbReference type="SUPFAM" id="SSF50729">
    <property type="entry name" value="PH domain-like"/>
    <property type="match status" value="4"/>
</dbReference>
<evidence type="ECO:0000256" key="11">
    <source>
        <dbReference type="SAM" id="MobiDB-lite"/>
    </source>
</evidence>
<feature type="domain" description="FERM" evidence="13">
    <location>
        <begin position="1623"/>
        <end position="1978"/>
    </location>
</feature>
<feature type="compositionally biased region" description="Pro residues" evidence="11">
    <location>
        <begin position="918"/>
        <end position="928"/>
    </location>
</feature>
<keyword evidence="3" id="KW-0963">Cytoplasm</keyword>
<dbReference type="GO" id="GO:0044295">
    <property type="term" value="C:axonal growth cone"/>
    <property type="evidence" value="ECO:0007669"/>
    <property type="project" value="TreeGrafter"/>
</dbReference>
<dbReference type="GO" id="GO:0048675">
    <property type="term" value="P:axon extension"/>
    <property type="evidence" value="ECO:0007669"/>
    <property type="project" value="TreeGrafter"/>
</dbReference>
<dbReference type="PROSITE" id="PS50057">
    <property type="entry name" value="FERM_3"/>
    <property type="match status" value="1"/>
</dbReference>
<dbReference type="InterPro" id="IPR027417">
    <property type="entry name" value="P-loop_NTPase"/>
</dbReference>
<dbReference type="InterPro" id="IPR001849">
    <property type="entry name" value="PH_domain"/>
</dbReference>
<feature type="domain" description="PH" evidence="12">
    <location>
        <begin position="1136"/>
        <end position="1234"/>
    </location>
</feature>
<evidence type="ECO:0000313" key="17">
    <source>
        <dbReference type="EMBL" id="KAE8290049.1"/>
    </source>
</evidence>
<dbReference type="InterPro" id="IPR051724">
    <property type="entry name" value="Actin_motor_Myosin"/>
</dbReference>
<feature type="binding site" evidence="9">
    <location>
        <begin position="1994"/>
        <end position="2001"/>
    </location>
    <ligand>
        <name>ATP</name>
        <dbReference type="ChEBI" id="CHEBI:30616"/>
    </ligand>
</feature>
<dbReference type="InterPro" id="IPR000299">
    <property type="entry name" value="FERM_domain"/>
</dbReference>
<dbReference type="Pfam" id="PF18597">
    <property type="entry name" value="SH3_19"/>
    <property type="match status" value="1"/>
</dbReference>
<keyword evidence="8 9" id="KW-0009">Actin-binding</keyword>
<keyword evidence="4 9" id="KW-0547">Nucleotide-binding</keyword>
<dbReference type="SMART" id="SM00242">
    <property type="entry name" value="MYSc"/>
    <property type="match status" value="2"/>
</dbReference>
<dbReference type="Gene3D" id="1.25.40.530">
    <property type="entry name" value="MyTH4 domain"/>
    <property type="match status" value="1"/>
</dbReference>
<evidence type="ECO:0000256" key="6">
    <source>
        <dbReference type="ARBA" id="ARBA00023123"/>
    </source>
</evidence>
<dbReference type="PROSITE" id="PS50096">
    <property type="entry name" value="IQ"/>
    <property type="match status" value="2"/>
</dbReference>
<gene>
    <name evidence="17" type="ORF">D5F01_LYC11765</name>
</gene>
<dbReference type="Gene3D" id="1.20.58.530">
    <property type="match status" value="2"/>
</dbReference>
<dbReference type="Pfam" id="PF00784">
    <property type="entry name" value="MyTH4"/>
    <property type="match status" value="1"/>
</dbReference>
<dbReference type="Gene3D" id="1.10.10.820">
    <property type="match status" value="2"/>
</dbReference>
<evidence type="ECO:0000256" key="7">
    <source>
        <dbReference type="ARBA" id="ARBA00023175"/>
    </source>
</evidence>
<dbReference type="GO" id="GO:0005737">
    <property type="term" value="C:cytoplasm"/>
    <property type="evidence" value="ECO:0007669"/>
    <property type="project" value="UniProtKB-SubCell"/>
</dbReference>
<feature type="region of interest" description="Disordered" evidence="11">
    <location>
        <begin position="848"/>
        <end position="1082"/>
    </location>
</feature>
<sequence length="2763" mass="315236">MEAFFTEGARVWVREKEQLLPATVNSCADGTLVITTDYGEVLYLQQAEVTRERVYAMHQSSIDGVEDMSALAELHEAAIMHNLYQRYQKDNIYTNIGSILAAVNPYKQIPGLYDTERVDLYSKHHLGELPPHIFAVANECYRCIWKRHDSQCVLISGESGAGKTESTKLLLQFLSMMSQNSAGTPPSEKSTRVEQAIVQSSPIMEAFGNAKTVYNNNSSRFGKFIQLHFSEGGNIQGGCVFDYLLEKNRVVRQNPGERNYHIFYALLAGANKEHKSLYFLEDPAESFHYLSQSGCLKDKSLNDKELFNSVMEALKVLEFTEEEIRDMFKLLSGVLQLGNIEFMTAGGAQITTKQVVSDASELLGLDAFQLSEVLTQRSIILRGEEICSPLTIEQCFSWIILKINQKIKGKENFKSIGILDIFGFENFEVNRFEQFNINYANEKLQEYFNKHIFSLEQLEYNREGVQWDAIDWMDNAECLDLIEKKLGLLALVNEESRFPKGTDFTLLEKLHSRHSTNPYYVKPRLADHQFGIKHYAGEVLYDVRGILEKNRDTFRDDILNMLKDSRLDFIYDLFEKVGSRNNEEKMGTARRKPTVSSQFRDSLHSLMATLSVSNPFFIRCIKPNMKKNPNVFDPEVVLNQLRYSGMLETVKIRRAGFPVRRTFKDFFTRYKIIAKEKAAAAAADDKKRSTDLLTKYDKTKKEWQLGKTKVFMKESLEHRLEKDRDEVRRQAAMIIRAHLLTFSAKKRFKLIRASVHSPETLQEAHPAQTDEARQMEEILQLEREIERLQKKREDEVSQLCESSKQELQLRRDAELKRMKKEASRKATELIDLLNFGGVDPSLGAAAAKPAAAVKPPKAPSEARGASKEEEVDEGFHAEEECIPLPDFPPPAETDAPVDQEIFAHLPPPPPAFAEGTVPPAPPPPPPLPADGVPVAGNPPPPPLPPPGDGSSVLTPPPPPPPPTPPPLLIPPPPPPGEGEKKEGARVEPERKVSMVDSLVDGEEPIYSMPADTESDYDQEEEEGSVTAGDDSSVSGSNRGSAAVADEEHPRKSTCTNASIESYRGSSDSYADSDDEHDGMMDTDEEVTNGRVTLLNGNGPPYFHGYLYMKAGLMIPWRRRWCVLKDETFMWFRSKQESLKSGWLYKKGGGLSTLSRRNWKMRWFVLRDSKLMYYDNDSEEKLKGTIDIRAAKEIVDNHEKENALNIVTDERTYQVFAESPEDASGWFNVLSKVRVCTPEQLLEMSHEQANPKNAVGTLDVGLIDSVCASDNPDRPNSFVIITANRVIHCNSDTPEEMHHWISLLQKPKGDARIDGQEFLVRGWLQKEMKTNAKSTSLKLKKRWFVLTHSSLDYYKSAERNSSKMGTLVLNSLCSIIQPDERVHRETGYWNIIVYGRKHSYRLYTKMLNEAMRWTAAIQGVIDSKTPIETPTLQLIRDIKENSVNPDIVEQMYRRNPILRYTQHPLHSPLLPLPYGEVTSVQRQQGYASLQDEAVRVFNSLQEMETLADTVPIIQGILQTCQDLRPLRDEVYCQVIKQTNHVPQPNSPANRAHWHLLTCMSCTFLPSRVILRYLRFHLKRVRERFPGTDIERYASFIGESLKKTKTREFVPSQEEIAALLVRQEMSTTVYCHGGGSCKISINSHTTAGEVVEKLIRGLAMEESKNLFSLFEHNAFTDRALESRVIVADVLAKFERLAGSEEEEEEGEWKLYFKLYCFLDVESMPKEGVEFAFMFEQASFAARCRLSHGDGAGRAGWSLGSVYPIGRLRNRILHSTKPGVGRQVELEELEEVDREMGKARWGGQGGIQVGVEKRKTPSFLDGTLRRSFKTGSLKSRRSVVEEEQMLEMWVKEETSATRTSVLEKWTRLQGMPQHQAMLKYMSIIKEWPGYGSTLFDVECKEGGFPHDLWLSVSADNVSVYKRGEPKPLETFQYEHITFFGASQPCTYKIIVDEREMFFETPLVGEITKIMRAYINMVVKKRCSIMSVTSVTSSWASGESGAGKTESTKLLLQFLSMMSQNSAGTPPSEKSTRVEQAIVQSSPIMEAFGNAKTVYNNNSSRFGKFIQLHFSEGGNIQGGCVFDYLLEKNRVVRQNPGERNYHIFYALLAGANKEHKSLYFLEDPAESFHYLSQSGCLKDKSLNDKELFNSVMEALKVLEFTEEEIRDMFKLLSGVLQLGNIEFMTAGGAQITTKQVVSDASELLGLDAFQLSEVLTQRSIILRGEEICSPLTIEQAVDSRDSVAMALYSQCFSWIILKINQKIKGKENFKSIGILDIFGFENFEVNRFEQFNINYANEKLQEYFNKHIFSLEQLEYNREGVQWDAIDWMDNAECLDLIEKKLGLLALVNEESRFPKGTDFTLLEKLHSRHSTNPYYVKPRLADHQFGIKHYAGEVLYDVRGILEKNRDTFRDDILNMLKDSRLDFIYDLFEKVGSRNNEEKMGTARRKPTVSSQFRDSLHSLMATLSVSNPFFIRCIKPNMKKNPNVFDPEVVLNQLRYSGMLETVKIRRAGFPVRRTFKDFFTRYKIIGERESSGAAADDKKRSTDLLTKYDKTKKEWQLGKTKVFMKESLEHRLEKDRDEVRRQAAMIIRAHLLTFSAKKRFKLIRASVITLQKHFRKHIQRRRFVKQRKAALVLQRHRRGQVARTRVRKLREEKKKKEDEQKKKEEEEKKKLGDEARQMEEILQLEREIERLQKKREDEVSQLCESSKQELQLRRDAELKRMKKEASRKATELIDLLNFGGVDPSLGAAAAKPACGGETPESSE</sequence>
<keyword evidence="5 9" id="KW-0067">ATP-binding</keyword>
<dbReference type="SMART" id="SM00015">
    <property type="entry name" value="IQ"/>
    <property type="match status" value="4"/>
</dbReference>
<dbReference type="Gene3D" id="1.20.5.4820">
    <property type="match status" value="1"/>
</dbReference>
<dbReference type="CDD" id="cd13296">
    <property type="entry name" value="PH2_MyoX"/>
    <property type="match status" value="1"/>
</dbReference>
<keyword evidence="18" id="KW-1185">Reference proteome</keyword>
<dbReference type="InterPro" id="IPR041797">
    <property type="entry name" value="MyoX_FERM_C"/>
</dbReference>
<dbReference type="Pfam" id="PF16735">
    <property type="entry name" value="MYO10_CC"/>
    <property type="match status" value="2"/>
</dbReference>
<dbReference type="Gene3D" id="1.20.5.190">
    <property type="match status" value="1"/>
</dbReference>
<evidence type="ECO:0000256" key="5">
    <source>
        <dbReference type="ARBA" id="ARBA00022840"/>
    </source>
</evidence>
<dbReference type="Gene3D" id="6.20.240.20">
    <property type="match status" value="1"/>
</dbReference>
<dbReference type="InterPro" id="IPR000159">
    <property type="entry name" value="RA_dom"/>
</dbReference>
<dbReference type="CDD" id="cd17206">
    <property type="entry name" value="FERM_F1_Myosin-X"/>
    <property type="match status" value="1"/>
</dbReference>
<feature type="region of interest" description="Actin-binding" evidence="9">
    <location>
        <begin position="2455"/>
        <end position="2477"/>
    </location>
</feature>
<dbReference type="PROSITE" id="PS51016">
    <property type="entry name" value="MYTH4"/>
    <property type="match status" value="1"/>
</dbReference>
<dbReference type="GO" id="GO:0016459">
    <property type="term" value="C:myosin complex"/>
    <property type="evidence" value="ECO:0007669"/>
    <property type="project" value="UniProtKB-KW"/>
</dbReference>
<feature type="region of interest" description="Actin-binding" evidence="9">
    <location>
        <begin position="603"/>
        <end position="625"/>
    </location>
</feature>
<dbReference type="PROSITE" id="PS50003">
    <property type="entry name" value="PH_DOMAIN"/>
    <property type="match status" value="2"/>
</dbReference>
<organism evidence="17 18">
    <name type="scientific">Larimichthys crocea</name>
    <name type="common">Large yellow croaker</name>
    <name type="synonym">Pseudosciaena crocea</name>
    <dbReference type="NCBI Taxonomy" id="215358"/>
    <lineage>
        <taxon>Eukaryota</taxon>
        <taxon>Metazoa</taxon>
        <taxon>Chordata</taxon>
        <taxon>Craniata</taxon>
        <taxon>Vertebrata</taxon>
        <taxon>Euteleostomi</taxon>
        <taxon>Actinopterygii</taxon>
        <taxon>Neopterygii</taxon>
        <taxon>Teleostei</taxon>
        <taxon>Neoteleostei</taxon>
        <taxon>Acanthomorphata</taxon>
        <taxon>Eupercaria</taxon>
        <taxon>Sciaenidae</taxon>
        <taxon>Larimichthys</taxon>
    </lineage>
</organism>
<evidence type="ECO:0000256" key="3">
    <source>
        <dbReference type="ARBA" id="ARBA00022490"/>
    </source>
</evidence>
<keyword evidence="7 9" id="KW-0505">Motor protein</keyword>
<dbReference type="InterPro" id="IPR014352">
    <property type="entry name" value="FERM/acyl-CoA-bd_prot_sf"/>
</dbReference>
<evidence type="ECO:0000256" key="10">
    <source>
        <dbReference type="SAM" id="Coils"/>
    </source>
</evidence>
<dbReference type="PRINTS" id="PR00193">
    <property type="entry name" value="MYOSINHEAVY"/>
</dbReference>
<feature type="coiled-coil region" evidence="10">
    <location>
        <begin position="771"/>
        <end position="798"/>
    </location>
</feature>
<feature type="compositionally biased region" description="Basic and acidic residues" evidence="11">
    <location>
        <begin position="2649"/>
        <end position="2673"/>
    </location>
</feature>
<evidence type="ECO:0000256" key="9">
    <source>
        <dbReference type="PROSITE-ProRule" id="PRU00782"/>
    </source>
</evidence>
<feature type="compositionally biased region" description="Acidic residues" evidence="11">
    <location>
        <begin position="1012"/>
        <end position="1023"/>
    </location>
</feature>
<feature type="binding site" evidence="9">
    <location>
        <begin position="157"/>
        <end position="164"/>
    </location>
    <ligand>
        <name>ATP</name>
        <dbReference type="ChEBI" id="CHEBI:30616"/>
    </ligand>
</feature>
<feature type="compositionally biased region" description="Basic and acidic residues" evidence="11">
    <location>
        <begin position="864"/>
        <end position="879"/>
    </location>
</feature>
<dbReference type="PANTHER" id="PTHR46049:SF9">
    <property type="entry name" value="MYOSIN X,-LIKE 1"/>
    <property type="match status" value="1"/>
</dbReference>
<keyword evidence="6 9" id="KW-0518">Myosin</keyword>
<feature type="compositionally biased region" description="Polar residues" evidence="11">
    <location>
        <begin position="1029"/>
        <end position="1039"/>
    </location>
</feature>
<dbReference type="CDD" id="cd13297">
    <property type="entry name" value="PH3_MyoX-like"/>
    <property type="match status" value="1"/>
</dbReference>
<dbReference type="Pfam" id="PF00063">
    <property type="entry name" value="Myosin_head"/>
    <property type="match status" value="2"/>
</dbReference>
<dbReference type="SUPFAM" id="SSF52540">
    <property type="entry name" value="P-loop containing nucleoside triphosphate hydrolases"/>
    <property type="match status" value="2"/>
</dbReference>
<dbReference type="InterPro" id="IPR019749">
    <property type="entry name" value="Band_41_domain"/>
</dbReference>
<evidence type="ECO:0000256" key="4">
    <source>
        <dbReference type="ARBA" id="ARBA00022741"/>
    </source>
</evidence>
<dbReference type="InterPro" id="IPR019748">
    <property type="entry name" value="FERM_central"/>
</dbReference>
<feature type="domain" description="Myosin motor" evidence="16">
    <location>
        <begin position="1991"/>
        <end position="2577"/>
    </location>
</feature>
<dbReference type="Gene3D" id="1.20.5.170">
    <property type="match status" value="2"/>
</dbReference>
<evidence type="ECO:0000256" key="1">
    <source>
        <dbReference type="ARBA" id="ARBA00004496"/>
    </source>
</evidence>